<gene>
    <name evidence="1" type="ORF">QCA50_019964</name>
</gene>
<dbReference type="EMBL" id="JASBNA010000096">
    <property type="protein sequence ID" value="KAK7677066.1"/>
    <property type="molecule type" value="Genomic_DNA"/>
</dbReference>
<protein>
    <submittedName>
        <fullName evidence="1">Uncharacterized protein</fullName>
    </submittedName>
</protein>
<name>A0AAW0F9X7_9APHY</name>
<dbReference type="Proteomes" id="UP001385951">
    <property type="component" value="Unassembled WGS sequence"/>
</dbReference>
<keyword evidence="2" id="KW-1185">Reference proteome</keyword>
<dbReference type="AlphaFoldDB" id="A0AAW0F9X7"/>
<proteinExistence type="predicted"/>
<evidence type="ECO:0000313" key="1">
    <source>
        <dbReference type="EMBL" id="KAK7677066.1"/>
    </source>
</evidence>
<reference evidence="1 2" key="1">
    <citation type="submission" date="2022-09" db="EMBL/GenBank/DDBJ databases">
        <authorList>
            <person name="Palmer J.M."/>
        </authorList>
    </citation>
    <scope>NUCLEOTIDE SEQUENCE [LARGE SCALE GENOMIC DNA]</scope>
    <source>
        <strain evidence="1 2">DSM 7382</strain>
    </source>
</reference>
<accession>A0AAW0F9X7</accession>
<comment type="caution">
    <text evidence="1">The sequence shown here is derived from an EMBL/GenBank/DDBJ whole genome shotgun (WGS) entry which is preliminary data.</text>
</comment>
<organism evidence="1 2">
    <name type="scientific">Cerrena zonata</name>
    <dbReference type="NCBI Taxonomy" id="2478898"/>
    <lineage>
        <taxon>Eukaryota</taxon>
        <taxon>Fungi</taxon>
        <taxon>Dikarya</taxon>
        <taxon>Basidiomycota</taxon>
        <taxon>Agaricomycotina</taxon>
        <taxon>Agaricomycetes</taxon>
        <taxon>Polyporales</taxon>
        <taxon>Cerrenaceae</taxon>
        <taxon>Cerrena</taxon>
    </lineage>
</organism>
<sequence>MSDLHPSSYRVMEWTEKAPAIIFKQVVEIVTVHAPHPANLTPRVVTTVQAGSENKMIFRSFVTHMY</sequence>
<evidence type="ECO:0000313" key="2">
    <source>
        <dbReference type="Proteomes" id="UP001385951"/>
    </source>
</evidence>